<protein>
    <recommendedName>
        <fullName evidence="3">Integral membrane protein</fullName>
    </recommendedName>
</protein>
<dbReference type="OrthoDB" id="4021778at2759"/>
<comment type="caution">
    <text evidence="1">The sequence shown here is derived from an EMBL/GenBank/DDBJ whole genome shotgun (WGS) entry which is preliminary data.</text>
</comment>
<reference evidence="1 2" key="1">
    <citation type="submission" date="2017-06" db="EMBL/GenBank/DDBJ databases">
        <title>Ant-infecting Ophiocordyceps genomes reveal a high diversity of potential behavioral manipulation genes and a possible major role for enterotoxins.</title>
        <authorList>
            <person name="De Bekker C."/>
            <person name="Evans H.C."/>
            <person name="Brachmann A."/>
            <person name="Hughes D.P."/>
        </authorList>
    </citation>
    <scope>NUCLEOTIDE SEQUENCE [LARGE SCALE GENOMIC DNA]</scope>
    <source>
        <strain evidence="1 2">1348a</strain>
    </source>
</reference>
<dbReference type="PANTHER" id="PTHR12459">
    <property type="entry name" value="TRANSMEMBRANE PROTEIN 135-RELATED"/>
    <property type="match status" value="1"/>
</dbReference>
<accession>A0A2C5Y4V1</accession>
<dbReference type="AlphaFoldDB" id="A0A2C5Y4V1"/>
<organism evidence="1 2">
    <name type="scientific">Ophiocordyceps australis</name>
    <dbReference type="NCBI Taxonomy" id="1399860"/>
    <lineage>
        <taxon>Eukaryota</taxon>
        <taxon>Fungi</taxon>
        <taxon>Dikarya</taxon>
        <taxon>Ascomycota</taxon>
        <taxon>Pezizomycotina</taxon>
        <taxon>Sordariomycetes</taxon>
        <taxon>Hypocreomycetidae</taxon>
        <taxon>Hypocreales</taxon>
        <taxon>Ophiocordycipitaceae</taxon>
        <taxon>Ophiocordyceps</taxon>
    </lineage>
</organism>
<name>A0A2C5Y4V1_9HYPO</name>
<dbReference type="EMBL" id="NJEU01000036">
    <property type="protein sequence ID" value="PHH82899.1"/>
    <property type="molecule type" value="Genomic_DNA"/>
</dbReference>
<evidence type="ECO:0000313" key="1">
    <source>
        <dbReference type="EMBL" id="PHH82899.1"/>
    </source>
</evidence>
<evidence type="ECO:0008006" key="3">
    <source>
        <dbReference type="Google" id="ProtNLM"/>
    </source>
</evidence>
<gene>
    <name evidence="1" type="ORF">CDD82_4333</name>
</gene>
<dbReference type="PANTHER" id="PTHR12459:SF15">
    <property type="entry name" value="TRANSMEMBRANE PROTEIN 135"/>
    <property type="match status" value="1"/>
</dbReference>
<evidence type="ECO:0000313" key="2">
    <source>
        <dbReference type="Proteomes" id="UP000224854"/>
    </source>
</evidence>
<proteinExistence type="predicted"/>
<dbReference type="Proteomes" id="UP000224854">
    <property type="component" value="Unassembled WGS sequence"/>
</dbReference>
<sequence length="476" mass="52593">MADVQPNGKRRLDGLVHLPPALRPLLRAYLLAYLSTVAPRILTMAGARLGTKSSTTEHSESFARVLVRVVSTGLEPHRFPTFCALLVGGSTLLHIPLHTIITRTASHLSATSRQRLSRWLATFVAACISLRLLQSNQGSASRLPPPADQDANATKTAGRTLDLTLFALTQALDILVGQSWSCHKRRRIASQSWTKSEQFVSAMVDPLCFVASCAPIMWAWFYLPQTLPRGYNTWITSAAHVDQRLIKALRHCRKGELRYAEETGQAPLLGSMCNDLNLPYQWGDPAQTVPFPCEIVHMGSGPSCEYFALTRFCLSWKWSMCTYLPLALALQLRNPSHKSLLRALLSASRSSAFLAAFITLFYYGVCLCRTRLGPLLIGTDVASRNHIDGGLCVGTGCFLCGWSVLIETASRRKDMALFVAPRAMATLLPRRYSVEKQWRETLVFAASTAVVFTCALENPKRVRGMMGGVLALILRQ</sequence>
<keyword evidence="2" id="KW-1185">Reference proteome</keyword>
<dbReference type="InterPro" id="IPR026749">
    <property type="entry name" value="Tmem135"/>
</dbReference>